<dbReference type="PANTHER" id="PTHR31719:SF179">
    <property type="entry name" value="OS08G0148400 PROTEIN"/>
    <property type="match status" value="1"/>
</dbReference>
<dbReference type="Gene3D" id="2.170.150.80">
    <property type="entry name" value="NAC domain"/>
    <property type="match status" value="3"/>
</dbReference>
<evidence type="ECO:0000256" key="5">
    <source>
        <dbReference type="SAM" id="MobiDB-lite"/>
    </source>
</evidence>
<keyword evidence="8" id="KW-1185">Reference proteome</keyword>
<feature type="region of interest" description="Disordered" evidence="5">
    <location>
        <begin position="526"/>
        <end position="565"/>
    </location>
</feature>
<reference evidence="7" key="1">
    <citation type="journal article" date="2023" name="Plant J.">
        <title>Genome sequences and population genomics provide insights into the demographic history, inbreeding, and mutation load of two 'living fossil' tree species of Dipteronia.</title>
        <authorList>
            <person name="Feng Y."/>
            <person name="Comes H.P."/>
            <person name="Chen J."/>
            <person name="Zhu S."/>
            <person name="Lu R."/>
            <person name="Zhang X."/>
            <person name="Li P."/>
            <person name="Qiu J."/>
            <person name="Olsen K.M."/>
            <person name="Qiu Y."/>
        </authorList>
    </citation>
    <scope>NUCLEOTIDE SEQUENCE</scope>
    <source>
        <strain evidence="7">KIB01</strain>
    </source>
</reference>
<comment type="caution">
    <text evidence="7">The sequence shown here is derived from an EMBL/GenBank/DDBJ whole genome shotgun (WGS) entry which is preliminary data.</text>
</comment>
<dbReference type="AlphaFoldDB" id="A0AAD9XI14"/>
<protein>
    <recommendedName>
        <fullName evidence="6">NAC domain-containing protein</fullName>
    </recommendedName>
</protein>
<feature type="compositionally biased region" description="Acidic residues" evidence="5">
    <location>
        <begin position="538"/>
        <end position="547"/>
    </location>
</feature>
<feature type="domain" description="NAC" evidence="6">
    <location>
        <begin position="17"/>
        <end position="167"/>
    </location>
</feature>
<evidence type="ECO:0000256" key="3">
    <source>
        <dbReference type="ARBA" id="ARBA00023163"/>
    </source>
</evidence>
<dbReference type="PROSITE" id="PS51005">
    <property type="entry name" value="NAC"/>
    <property type="match status" value="3"/>
</dbReference>
<dbReference type="InterPro" id="IPR036093">
    <property type="entry name" value="NAC_dom_sf"/>
</dbReference>
<feature type="domain" description="NAC" evidence="6">
    <location>
        <begin position="377"/>
        <end position="523"/>
    </location>
</feature>
<dbReference type="SUPFAM" id="SSF101941">
    <property type="entry name" value="NAC domain"/>
    <property type="match status" value="3"/>
</dbReference>
<dbReference type="InterPro" id="IPR003441">
    <property type="entry name" value="NAC-dom"/>
</dbReference>
<evidence type="ECO:0000259" key="6">
    <source>
        <dbReference type="PROSITE" id="PS51005"/>
    </source>
</evidence>
<feature type="domain" description="NAC" evidence="6">
    <location>
        <begin position="190"/>
        <end position="340"/>
    </location>
</feature>
<evidence type="ECO:0000256" key="1">
    <source>
        <dbReference type="ARBA" id="ARBA00023015"/>
    </source>
</evidence>
<dbReference type="PANTHER" id="PTHR31719">
    <property type="entry name" value="NAC TRANSCRIPTION FACTOR 56"/>
    <property type="match status" value="1"/>
</dbReference>
<evidence type="ECO:0000256" key="2">
    <source>
        <dbReference type="ARBA" id="ARBA00023125"/>
    </source>
</evidence>
<feature type="compositionally biased region" description="Low complexity" evidence="5">
    <location>
        <begin position="548"/>
        <end position="558"/>
    </location>
</feature>
<proteinExistence type="predicted"/>
<keyword evidence="1" id="KW-0805">Transcription regulation</keyword>
<keyword evidence="4" id="KW-0539">Nucleus</keyword>
<sequence length="565" mass="64894">MDLNNQIMTISIEDLKIPLGYRFAPKDSTVITLYLIRKILNNRPLPTTAIKDIVFYNFDPDQLPIDEVSPYCRHNEAYFFTRVVPGRTTMSGGQWKVSGPDVPVMVVGQVVGFKTCFVYYSAEDQENSTKWTMFEYRVNPALIPADSKNEILKSKIDTFVICKVRYRDDKNKLDWINPTFQTLSIEDLKLPLGFRFVPTHTELIRHYLNKKIWDEPLPSTAIMEYIDFHDIDPDQLPVSDNFLEYSRDKEGYGFTQVVPGRTTKSGGHWKASGPEVPVMGGYAVIGFKTDFVYYSAREEKITNWTMCQYRVNPDHTAISASNVTLKRKIDTLVICKVKYKDDAENSSSESDSPEKNENIKDWNNHTFETISTEDLELLPGYHFRLKDPEVIRDYLINKILNRPLPTNTIKEIVFYDIDPELLPFGDYGESPEDAYFFTQVVEGRTTRTGGHWKASSPDVSIMHGDQVIGFKSFFVFYSSGEEKNSNWTMYEYRVNPGLFPAESTNETFKSKIDTSVICNVHYKEDERFSPSQSVGSVQDEETMDNETDTSSRSQSDQSEISKSDD</sequence>
<dbReference type="Pfam" id="PF02365">
    <property type="entry name" value="NAM"/>
    <property type="match status" value="3"/>
</dbReference>
<organism evidence="7 8">
    <name type="scientific">Dipteronia dyeriana</name>
    <dbReference type="NCBI Taxonomy" id="168575"/>
    <lineage>
        <taxon>Eukaryota</taxon>
        <taxon>Viridiplantae</taxon>
        <taxon>Streptophyta</taxon>
        <taxon>Embryophyta</taxon>
        <taxon>Tracheophyta</taxon>
        <taxon>Spermatophyta</taxon>
        <taxon>Magnoliopsida</taxon>
        <taxon>eudicotyledons</taxon>
        <taxon>Gunneridae</taxon>
        <taxon>Pentapetalae</taxon>
        <taxon>rosids</taxon>
        <taxon>malvids</taxon>
        <taxon>Sapindales</taxon>
        <taxon>Sapindaceae</taxon>
        <taxon>Hippocastanoideae</taxon>
        <taxon>Acereae</taxon>
        <taxon>Dipteronia</taxon>
    </lineage>
</organism>
<evidence type="ECO:0000313" key="8">
    <source>
        <dbReference type="Proteomes" id="UP001280121"/>
    </source>
</evidence>
<dbReference type="GO" id="GO:0006355">
    <property type="term" value="P:regulation of DNA-templated transcription"/>
    <property type="evidence" value="ECO:0007669"/>
    <property type="project" value="InterPro"/>
</dbReference>
<keyword evidence="2" id="KW-0238">DNA-binding</keyword>
<evidence type="ECO:0000256" key="4">
    <source>
        <dbReference type="ARBA" id="ARBA00023242"/>
    </source>
</evidence>
<accession>A0AAD9XI14</accession>
<gene>
    <name evidence="7" type="ORF">Ddye_006428</name>
</gene>
<dbReference type="GO" id="GO:0003677">
    <property type="term" value="F:DNA binding"/>
    <property type="evidence" value="ECO:0007669"/>
    <property type="project" value="UniProtKB-KW"/>
</dbReference>
<dbReference type="EMBL" id="JANJYI010000002">
    <property type="protein sequence ID" value="KAK2659895.1"/>
    <property type="molecule type" value="Genomic_DNA"/>
</dbReference>
<evidence type="ECO:0000313" key="7">
    <source>
        <dbReference type="EMBL" id="KAK2659895.1"/>
    </source>
</evidence>
<dbReference type="Proteomes" id="UP001280121">
    <property type="component" value="Unassembled WGS sequence"/>
</dbReference>
<keyword evidence="3" id="KW-0804">Transcription</keyword>
<name>A0AAD9XI14_9ROSI</name>